<dbReference type="PROSITE" id="PS00622">
    <property type="entry name" value="HTH_LUXR_1"/>
    <property type="match status" value="1"/>
</dbReference>
<dbReference type="RefSeq" id="WP_161695513.1">
    <property type="nucleotide sequence ID" value="NZ_JAAAHS010000041.1"/>
</dbReference>
<dbReference type="InterPro" id="IPR016032">
    <property type="entry name" value="Sig_transdc_resp-reg_C-effctor"/>
</dbReference>
<feature type="modified residue" description="4-aspartylphosphate" evidence="5">
    <location>
        <position position="50"/>
    </location>
</feature>
<dbReference type="CDD" id="cd17535">
    <property type="entry name" value="REC_NarL-like"/>
    <property type="match status" value="1"/>
</dbReference>
<dbReference type="InterPro" id="IPR011006">
    <property type="entry name" value="CheY-like_superfamily"/>
</dbReference>
<proteinExistence type="predicted"/>
<dbReference type="InterPro" id="IPR001789">
    <property type="entry name" value="Sig_transdc_resp-reg_receiver"/>
</dbReference>
<name>A0A964XL74_9ACTN</name>
<reference evidence="8" key="1">
    <citation type="submission" date="2020-01" db="EMBL/GenBank/DDBJ databases">
        <title>Whole-genome analyses of novel actinobacteria.</title>
        <authorList>
            <person name="Sahin N."/>
        </authorList>
    </citation>
    <scope>NUCLEOTIDE SEQUENCE</scope>
    <source>
        <strain evidence="8">YC537</strain>
    </source>
</reference>
<gene>
    <name evidence="8" type="ORF">GUY60_08455</name>
</gene>
<dbReference type="PROSITE" id="PS50110">
    <property type="entry name" value="RESPONSE_REGULATORY"/>
    <property type="match status" value="1"/>
</dbReference>
<dbReference type="PROSITE" id="PS50043">
    <property type="entry name" value="HTH_LUXR_2"/>
    <property type="match status" value="1"/>
</dbReference>
<dbReference type="AlphaFoldDB" id="A0A964XL74"/>
<evidence type="ECO:0000313" key="9">
    <source>
        <dbReference type="Proteomes" id="UP000598297"/>
    </source>
</evidence>
<dbReference type="GO" id="GO:0000160">
    <property type="term" value="P:phosphorelay signal transduction system"/>
    <property type="evidence" value="ECO:0007669"/>
    <property type="project" value="InterPro"/>
</dbReference>
<keyword evidence="3" id="KW-0238">DNA-binding</keyword>
<dbReference type="Pfam" id="PF00072">
    <property type="entry name" value="Response_reg"/>
    <property type="match status" value="1"/>
</dbReference>
<dbReference type="EMBL" id="JAAAHS010000041">
    <property type="protein sequence ID" value="NBE51457.1"/>
    <property type="molecule type" value="Genomic_DNA"/>
</dbReference>
<feature type="domain" description="HTH luxR-type" evidence="6">
    <location>
        <begin position="144"/>
        <end position="215"/>
    </location>
</feature>
<keyword evidence="1 5" id="KW-0597">Phosphoprotein</keyword>
<evidence type="ECO:0000256" key="3">
    <source>
        <dbReference type="ARBA" id="ARBA00023125"/>
    </source>
</evidence>
<dbReference type="Proteomes" id="UP000598297">
    <property type="component" value="Unassembled WGS sequence"/>
</dbReference>
<evidence type="ECO:0000259" key="7">
    <source>
        <dbReference type="PROSITE" id="PS50110"/>
    </source>
</evidence>
<dbReference type="Pfam" id="PF00196">
    <property type="entry name" value="GerE"/>
    <property type="match status" value="1"/>
</dbReference>
<dbReference type="InterPro" id="IPR000792">
    <property type="entry name" value="Tscrpt_reg_LuxR_C"/>
</dbReference>
<keyword evidence="4" id="KW-0804">Transcription</keyword>
<evidence type="ECO:0000256" key="5">
    <source>
        <dbReference type="PROSITE-ProRule" id="PRU00169"/>
    </source>
</evidence>
<dbReference type="InterPro" id="IPR058245">
    <property type="entry name" value="NreC/VraR/RcsB-like_REC"/>
</dbReference>
<evidence type="ECO:0000259" key="6">
    <source>
        <dbReference type="PROSITE" id="PS50043"/>
    </source>
</evidence>
<protein>
    <submittedName>
        <fullName evidence="8">Response regulator</fullName>
    </submittedName>
</protein>
<dbReference type="PANTHER" id="PTHR43214">
    <property type="entry name" value="TWO-COMPONENT RESPONSE REGULATOR"/>
    <property type="match status" value="1"/>
</dbReference>
<accession>A0A964XL74</accession>
<dbReference type="SMART" id="SM00448">
    <property type="entry name" value="REC"/>
    <property type="match status" value="1"/>
</dbReference>
<sequence>MIVAEDSAILRQGLVRLLVDEGFEVPAQCAEPGPLLDLVAAHRPDAVLLDIRMPPTHTDEGLRAAAAIRALHPGTGILLLSQYVETTATVRALSDDDSGGFGYLLKERVADADELAHSLKRVAAGETVVDPEVVAHLMNGVRAAAGTHAELTAREREVLSLMAQGRSNHAIALTLVIGAKTVESHVRSIFTKLGIDADAQDNRRVLAVLRHLRDA</sequence>
<dbReference type="OrthoDB" id="4135368at2"/>
<dbReference type="PANTHER" id="PTHR43214:SF24">
    <property type="entry name" value="TRANSCRIPTIONAL REGULATORY PROTEIN NARL-RELATED"/>
    <property type="match status" value="1"/>
</dbReference>
<dbReference type="GO" id="GO:0006355">
    <property type="term" value="P:regulation of DNA-templated transcription"/>
    <property type="evidence" value="ECO:0007669"/>
    <property type="project" value="InterPro"/>
</dbReference>
<evidence type="ECO:0000256" key="2">
    <source>
        <dbReference type="ARBA" id="ARBA00023015"/>
    </source>
</evidence>
<dbReference type="GO" id="GO:0003677">
    <property type="term" value="F:DNA binding"/>
    <property type="evidence" value="ECO:0007669"/>
    <property type="project" value="UniProtKB-KW"/>
</dbReference>
<feature type="domain" description="Response regulatory" evidence="7">
    <location>
        <begin position="1"/>
        <end position="121"/>
    </location>
</feature>
<dbReference type="PRINTS" id="PR00038">
    <property type="entry name" value="HTHLUXR"/>
</dbReference>
<dbReference type="InterPro" id="IPR039420">
    <property type="entry name" value="WalR-like"/>
</dbReference>
<dbReference type="CDD" id="cd06170">
    <property type="entry name" value="LuxR_C_like"/>
    <property type="match status" value="1"/>
</dbReference>
<dbReference type="SMART" id="SM00421">
    <property type="entry name" value="HTH_LUXR"/>
    <property type="match status" value="1"/>
</dbReference>
<keyword evidence="2" id="KW-0805">Transcription regulation</keyword>
<organism evidence="8 9">
    <name type="scientific">Streptomyces boluensis</name>
    <dbReference type="NCBI Taxonomy" id="1775135"/>
    <lineage>
        <taxon>Bacteria</taxon>
        <taxon>Bacillati</taxon>
        <taxon>Actinomycetota</taxon>
        <taxon>Actinomycetes</taxon>
        <taxon>Kitasatosporales</taxon>
        <taxon>Streptomycetaceae</taxon>
        <taxon>Streptomyces</taxon>
    </lineage>
</organism>
<evidence type="ECO:0000313" key="8">
    <source>
        <dbReference type="EMBL" id="NBE51457.1"/>
    </source>
</evidence>
<keyword evidence="9" id="KW-1185">Reference proteome</keyword>
<dbReference type="Gene3D" id="3.40.50.2300">
    <property type="match status" value="1"/>
</dbReference>
<evidence type="ECO:0000256" key="1">
    <source>
        <dbReference type="ARBA" id="ARBA00022553"/>
    </source>
</evidence>
<comment type="caution">
    <text evidence="8">The sequence shown here is derived from an EMBL/GenBank/DDBJ whole genome shotgun (WGS) entry which is preliminary data.</text>
</comment>
<evidence type="ECO:0000256" key="4">
    <source>
        <dbReference type="ARBA" id="ARBA00023163"/>
    </source>
</evidence>
<dbReference type="SUPFAM" id="SSF52172">
    <property type="entry name" value="CheY-like"/>
    <property type="match status" value="1"/>
</dbReference>
<dbReference type="SUPFAM" id="SSF46894">
    <property type="entry name" value="C-terminal effector domain of the bipartite response regulators"/>
    <property type="match status" value="1"/>
</dbReference>